<reference evidence="3" key="1">
    <citation type="submission" date="2017-04" db="EMBL/GenBank/DDBJ databases">
        <authorList>
            <person name="Varghese N."/>
            <person name="Submissions S."/>
        </authorList>
    </citation>
    <scope>NUCLEOTIDE SEQUENCE [LARGE SCALE GENOMIC DNA]</scope>
    <source>
        <strain evidence="3">Ballard 720</strain>
    </source>
</reference>
<evidence type="ECO:0000259" key="1">
    <source>
        <dbReference type="Pfam" id="PF00364"/>
    </source>
</evidence>
<evidence type="ECO:0000313" key="2">
    <source>
        <dbReference type="EMBL" id="SMF81013.1"/>
    </source>
</evidence>
<dbReference type="RefSeq" id="WP_085230654.1">
    <property type="nucleotide sequence ID" value="NZ_BSQD01000020.1"/>
</dbReference>
<proteinExistence type="predicted"/>
<evidence type="ECO:0000313" key="3">
    <source>
        <dbReference type="Proteomes" id="UP000192911"/>
    </source>
</evidence>
<dbReference type="GeneID" id="95553089"/>
<organism evidence="2 3">
    <name type="scientific">Trinickia caryophylli</name>
    <name type="common">Paraburkholderia caryophylli</name>
    <dbReference type="NCBI Taxonomy" id="28094"/>
    <lineage>
        <taxon>Bacteria</taxon>
        <taxon>Pseudomonadati</taxon>
        <taxon>Pseudomonadota</taxon>
        <taxon>Betaproteobacteria</taxon>
        <taxon>Burkholderiales</taxon>
        <taxon>Burkholderiaceae</taxon>
        <taxon>Trinickia</taxon>
    </lineage>
</organism>
<dbReference type="STRING" id="28094.SAMN06295900_12321"/>
<dbReference type="Gene3D" id="2.40.50.100">
    <property type="match status" value="1"/>
</dbReference>
<dbReference type="CDD" id="cd06850">
    <property type="entry name" value="biotinyl_domain"/>
    <property type="match status" value="1"/>
</dbReference>
<accession>A0A1X7H833</accession>
<feature type="domain" description="Lipoyl-binding" evidence="1">
    <location>
        <begin position="92"/>
        <end position="152"/>
    </location>
</feature>
<sequence length="156" mass="15982">MTQNNEVDIGELRQITSWLAAVGVEFIEISKPGTRVRLTLEQPECAADASATEQNVAPAVSAAANASVSRNSAQPQTVNVSASSAGIFLTMHPARSTPLVEAGAQVKPGDIVGLLQIAQLCVPVTAPIDGVVTRTLAAHGTTVGYGTPLLELSPAA</sequence>
<dbReference type="EMBL" id="FXAH01000023">
    <property type="protein sequence ID" value="SMF81013.1"/>
    <property type="molecule type" value="Genomic_DNA"/>
</dbReference>
<keyword evidence="3" id="KW-1185">Reference proteome</keyword>
<dbReference type="OrthoDB" id="9004667at2"/>
<dbReference type="Pfam" id="PF00364">
    <property type="entry name" value="Biotin_lipoyl"/>
    <property type="match status" value="1"/>
</dbReference>
<dbReference type="InterPro" id="IPR000089">
    <property type="entry name" value="Biotin_lipoyl"/>
</dbReference>
<dbReference type="SUPFAM" id="SSF51230">
    <property type="entry name" value="Single hybrid motif"/>
    <property type="match status" value="1"/>
</dbReference>
<dbReference type="Proteomes" id="UP000192911">
    <property type="component" value="Unassembled WGS sequence"/>
</dbReference>
<protein>
    <submittedName>
        <fullName evidence="2">Biotin carboxyl carrier protein</fullName>
    </submittedName>
</protein>
<gene>
    <name evidence="2" type="ORF">SAMN06295900_12321</name>
</gene>
<dbReference type="InterPro" id="IPR011053">
    <property type="entry name" value="Single_hybrid_motif"/>
</dbReference>
<dbReference type="AlphaFoldDB" id="A0A1X7H833"/>
<name>A0A1X7H833_TRICW</name>